<accession>A0A0E9RLT7</accession>
<dbReference type="EMBL" id="GBXM01078456">
    <property type="protein sequence ID" value="JAH30121.1"/>
    <property type="molecule type" value="Transcribed_RNA"/>
</dbReference>
<reference evidence="1" key="1">
    <citation type="submission" date="2014-11" db="EMBL/GenBank/DDBJ databases">
        <authorList>
            <person name="Amaro Gonzalez C."/>
        </authorList>
    </citation>
    <scope>NUCLEOTIDE SEQUENCE</scope>
</reference>
<evidence type="ECO:0000313" key="1">
    <source>
        <dbReference type="EMBL" id="JAH30121.1"/>
    </source>
</evidence>
<protein>
    <submittedName>
        <fullName evidence="1">Uncharacterized protein</fullName>
    </submittedName>
</protein>
<proteinExistence type="predicted"/>
<sequence length="34" mass="3989">MKGQVSVKLFNISPYSRIVTQFSYRDIMLLNCHV</sequence>
<reference evidence="1" key="2">
    <citation type="journal article" date="2015" name="Fish Shellfish Immunol.">
        <title>Early steps in the European eel (Anguilla anguilla)-Vibrio vulnificus interaction in the gills: Role of the RtxA13 toxin.</title>
        <authorList>
            <person name="Callol A."/>
            <person name="Pajuelo D."/>
            <person name="Ebbesson L."/>
            <person name="Teles M."/>
            <person name="MacKenzie S."/>
            <person name="Amaro C."/>
        </authorList>
    </citation>
    <scope>NUCLEOTIDE SEQUENCE</scope>
</reference>
<dbReference type="AlphaFoldDB" id="A0A0E9RLT7"/>
<name>A0A0E9RLT7_ANGAN</name>
<organism evidence="1">
    <name type="scientific">Anguilla anguilla</name>
    <name type="common">European freshwater eel</name>
    <name type="synonym">Muraena anguilla</name>
    <dbReference type="NCBI Taxonomy" id="7936"/>
    <lineage>
        <taxon>Eukaryota</taxon>
        <taxon>Metazoa</taxon>
        <taxon>Chordata</taxon>
        <taxon>Craniata</taxon>
        <taxon>Vertebrata</taxon>
        <taxon>Euteleostomi</taxon>
        <taxon>Actinopterygii</taxon>
        <taxon>Neopterygii</taxon>
        <taxon>Teleostei</taxon>
        <taxon>Anguilliformes</taxon>
        <taxon>Anguillidae</taxon>
        <taxon>Anguilla</taxon>
    </lineage>
</organism>